<dbReference type="Gene3D" id="6.10.140.1330">
    <property type="match status" value="1"/>
</dbReference>
<evidence type="ECO:0000256" key="9">
    <source>
        <dbReference type="RuleBase" id="RU003722"/>
    </source>
</evidence>
<evidence type="ECO:0000256" key="8">
    <source>
        <dbReference type="ARBA" id="ARBA00023201"/>
    </source>
</evidence>
<dbReference type="InterPro" id="IPR018422">
    <property type="entry name" value="Cation/H_exchanger_CPA1"/>
</dbReference>
<evidence type="ECO:0000256" key="5">
    <source>
        <dbReference type="ARBA" id="ARBA00023053"/>
    </source>
</evidence>
<feature type="transmembrane region" description="Helical" evidence="11">
    <location>
        <begin position="295"/>
        <end position="317"/>
    </location>
</feature>
<evidence type="ECO:0000259" key="13">
    <source>
        <dbReference type="Pfam" id="PF00999"/>
    </source>
</evidence>
<dbReference type="NCBIfam" id="TIGR00840">
    <property type="entry name" value="b_cpa1"/>
    <property type="match status" value="1"/>
</dbReference>
<keyword evidence="9" id="KW-0050">Antiport</keyword>
<feature type="region of interest" description="Disordered" evidence="10">
    <location>
        <begin position="739"/>
        <end position="766"/>
    </location>
</feature>
<evidence type="ECO:0000256" key="10">
    <source>
        <dbReference type="SAM" id="MobiDB-lite"/>
    </source>
</evidence>
<evidence type="ECO:0000256" key="2">
    <source>
        <dbReference type="ARBA" id="ARBA00022448"/>
    </source>
</evidence>
<feature type="transmembrane region" description="Helical" evidence="11">
    <location>
        <begin position="382"/>
        <end position="402"/>
    </location>
</feature>
<dbReference type="GO" id="GO:0098719">
    <property type="term" value="P:sodium ion import across plasma membrane"/>
    <property type="evidence" value="ECO:0007669"/>
    <property type="project" value="TreeGrafter"/>
</dbReference>
<dbReference type="EMBL" id="JAIWYP010000004">
    <property type="protein sequence ID" value="KAH3834056.1"/>
    <property type="molecule type" value="Genomic_DNA"/>
</dbReference>
<dbReference type="GO" id="GO:0005886">
    <property type="term" value="C:plasma membrane"/>
    <property type="evidence" value="ECO:0007669"/>
    <property type="project" value="TreeGrafter"/>
</dbReference>
<dbReference type="Pfam" id="PF00999">
    <property type="entry name" value="Na_H_Exchanger"/>
    <property type="match status" value="1"/>
</dbReference>
<protein>
    <recommendedName>
        <fullName evidence="9">Sodium/hydrogen exchanger</fullName>
    </recommendedName>
</protein>
<feature type="transmembrane region" description="Helical" evidence="11">
    <location>
        <begin position="225"/>
        <end position="247"/>
    </location>
</feature>
<keyword evidence="3 9" id="KW-0812">Transmembrane</keyword>
<comment type="similarity">
    <text evidence="9">Belongs to the monovalent cation:proton antiporter 1 (CPA1) transporter (TC 2.A.36) family.</text>
</comment>
<keyword evidence="4 11" id="KW-1133">Transmembrane helix</keyword>
<feature type="transmembrane region" description="Helical" evidence="11">
    <location>
        <begin position="483"/>
        <end position="506"/>
    </location>
</feature>
<keyword evidence="5" id="KW-0915">Sodium</keyword>
<feature type="domain" description="Cation/H+ exchanger transmembrane" evidence="13">
    <location>
        <begin position="114"/>
        <end position="509"/>
    </location>
</feature>
<evidence type="ECO:0000256" key="3">
    <source>
        <dbReference type="ARBA" id="ARBA00022692"/>
    </source>
</evidence>
<evidence type="ECO:0000313" key="14">
    <source>
        <dbReference type="EMBL" id="KAH3834056.1"/>
    </source>
</evidence>
<reference evidence="14" key="2">
    <citation type="submission" date="2020-11" db="EMBL/GenBank/DDBJ databases">
        <authorList>
            <person name="McCartney M.A."/>
            <person name="Auch B."/>
            <person name="Kono T."/>
            <person name="Mallez S."/>
            <person name="Becker A."/>
            <person name="Gohl D.M."/>
            <person name="Silverstein K.A.T."/>
            <person name="Koren S."/>
            <person name="Bechman K.B."/>
            <person name="Herman A."/>
            <person name="Abrahante J.E."/>
            <person name="Garbe J."/>
        </authorList>
    </citation>
    <scope>NUCLEOTIDE SEQUENCE</scope>
    <source>
        <strain evidence="14">Duluth1</strain>
        <tissue evidence="14">Whole animal</tissue>
    </source>
</reference>
<dbReference type="OrthoDB" id="196264at2759"/>
<feature type="transmembrane region" description="Helical" evidence="11">
    <location>
        <begin position="414"/>
        <end position="437"/>
    </location>
</feature>
<feature type="transmembrane region" description="Helical" evidence="11">
    <location>
        <begin position="162"/>
        <end position="179"/>
    </location>
</feature>
<gene>
    <name evidence="14" type="ORF">DPMN_107374</name>
</gene>
<name>A0A9D4K716_DREPO</name>
<dbReference type="InterPro" id="IPR006153">
    <property type="entry name" value="Cation/H_exchanger_TM"/>
</dbReference>
<organism evidence="14 15">
    <name type="scientific">Dreissena polymorpha</name>
    <name type="common">Zebra mussel</name>
    <name type="synonym">Mytilus polymorpha</name>
    <dbReference type="NCBI Taxonomy" id="45954"/>
    <lineage>
        <taxon>Eukaryota</taxon>
        <taxon>Metazoa</taxon>
        <taxon>Spiralia</taxon>
        <taxon>Lophotrochozoa</taxon>
        <taxon>Mollusca</taxon>
        <taxon>Bivalvia</taxon>
        <taxon>Autobranchia</taxon>
        <taxon>Heteroconchia</taxon>
        <taxon>Euheterodonta</taxon>
        <taxon>Imparidentia</taxon>
        <taxon>Neoheterodontei</taxon>
        <taxon>Myida</taxon>
        <taxon>Dreissenoidea</taxon>
        <taxon>Dreissenidae</taxon>
        <taxon>Dreissena</taxon>
    </lineage>
</organism>
<keyword evidence="8 9" id="KW-0739">Sodium transport</keyword>
<feature type="signal peptide" evidence="12">
    <location>
        <begin position="1"/>
        <end position="32"/>
    </location>
</feature>
<dbReference type="GO" id="GO:0015385">
    <property type="term" value="F:sodium:proton antiporter activity"/>
    <property type="evidence" value="ECO:0007669"/>
    <property type="project" value="InterPro"/>
</dbReference>
<evidence type="ECO:0000256" key="12">
    <source>
        <dbReference type="SAM" id="SignalP"/>
    </source>
</evidence>
<accession>A0A9D4K716</accession>
<feature type="transmembrane region" description="Helical" evidence="11">
    <location>
        <begin position="132"/>
        <end position="150"/>
    </location>
</feature>
<comment type="subcellular location">
    <subcellularLocation>
        <location evidence="1">Membrane</location>
        <topology evidence="1">Multi-pass membrane protein</topology>
    </subcellularLocation>
</comment>
<sequence>MEILCRKKMRMSATWQLSCLLLIVVHFRGSHQSTIAAMTSLSNVTNPTSSDVTNHASSNLPVEPAHINQTDASATPKEPEASHHSSTYELVQVHWEHVKAPLVFTLVVIIAGLSKIGFHYSHFLSSKVPESCVLIMIGVIFGIILRFTNTSDKITLYAPHEFFLYLLPPIILESAFSLYDRTFVDNIGGVLLFAVWGTIFNCFLIGLTLWGLFLVGAMEDINFTFVQVLVFSSLIVAVDPVAVLAVFQEVGVNHTLYFLVFGESLLNDGVTVVMYNVMQVFNGFETITVGQCFMGVAKFCIVCTVATCIGLVCGLIGSFLTKFTRSVKVVEPMIVFGFAYVSYLLSEMFQFSGIISIIVAGVVLVHYSFHNVTKKSKKAIQFISKVMANLCEIIIFMFIGLVTVDQDHDWQTGFILWATFLCVVYRFVVTYVLSLLVNRYATTRVRKISYMEMFMISYGGLRGGIAFSLAASISETAIPAKKLFVTATLFVIFFTVFVQGGTIKWLTKKLRIAMAETSKEMRITEELSQHVFDHMCKAIEDIVGYTTGQYRIKNKIYQIDDAVVRPRLVRSATTTKLDSFSLYYETLVMKEHYKNLQLSGAKLPRVKTAIRHLDSEIALDKLAHSSSESGSSENLHETVVRREQEMQEENRRHGVDNLQFFSTTLDSVRNQMHQDVHDKNLATSSSGRSSMISFLRKKHKKNKALQDMRKHSASEGSKAAIPISFSFNIDDSNALEERTSSQAKLRVTHEDETKGTDGYYNKGYDSNGKVVFEL</sequence>
<evidence type="ECO:0000256" key="6">
    <source>
        <dbReference type="ARBA" id="ARBA00023065"/>
    </source>
</evidence>
<feature type="chain" id="PRO_5038403712" description="Sodium/hydrogen exchanger" evidence="12">
    <location>
        <begin position="33"/>
        <end position="774"/>
    </location>
</feature>
<reference evidence="14" key="1">
    <citation type="journal article" date="2019" name="bioRxiv">
        <title>The Genome of the Zebra Mussel, Dreissena polymorpha: A Resource for Invasive Species Research.</title>
        <authorList>
            <person name="McCartney M.A."/>
            <person name="Auch B."/>
            <person name="Kono T."/>
            <person name="Mallez S."/>
            <person name="Zhang Y."/>
            <person name="Obille A."/>
            <person name="Becker A."/>
            <person name="Abrahante J.E."/>
            <person name="Garbe J."/>
            <person name="Badalamenti J.P."/>
            <person name="Herman A."/>
            <person name="Mangelson H."/>
            <person name="Liachko I."/>
            <person name="Sullivan S."/>
            <person name="Sone E.D."/>
            <person name="Koren S."/>
            <person name="Silverstein K.A.T."/>
            <person name="Beckman K.B."/>
            <person name="Gohl D.M."/>
        </authorList>
    </citation>
    <scope>NUCLEOTIDE SEQUENCE</scope>
    <source>
        <strain evidence="14">Duluth1</strain>
        <tissue evidence="14">Whole animal</tissue>
    </source>
</reference>
<dbReference type="GO" id="GO:0051453">
    <property type="term" value="P:regulation of intracellular pH"/>
    <property type="evidence" value="ECO:0007669"/>
    <property type="project" value="TreeGrafter"/>
</dbReference>
<dbReference type="PANTHER" id="PTHR10110:SF126">
    <property type="entry name" value="NA(+)_H(+) EXCHANGER PROTEIN 7"/>
    <property type="match status" value="1"/>
</dbReference>
<keyword evidence="2 9" id="KW-0813">Transport</keyword>
<feature type="transmembrane region" description="Helical" evidence="11">
    <location>
        <begin position="100"/>
        <end position="120"/>
    </location>
</feature>
<dbReference type="AlphaFoldDB" id="A0A9D4K716"/>
<proteinExistence type="inferred from homology"/>
<evidence type="ECO:0000256" key="11">
    <source>
        <dbReference type="SAM" id="Phobius"/>
    </source>
</evidence>
<evidence type="ECO:0000313" key="15">
    <source>
        <dbReference type="Proteomes" id="UP000828390"/>
    </source>
</evidence>
<keyword evidence="12" id="KW-0732">Signal</keyword>
<dbReference type="PRINTS" id="PR01084">
    <property type="entry name" value="NAHEXCHNGR"/>
</dbReference>
<evidence type="ECO:0000256" key="7">
    <source>
        <dbReference type="ARBA" id="ARBA00023136"/>
    </source>
</evidence>
<keyword evidence="6 9" id="KW-0406">Ion transport</keyword>
<dbReference type="Proteomes" id="UP000828390">
    <property type="component" value="Unassembled WGS sequence"/>
</dbReference>
<feature type="transmembrane region" description="Helical" evidence="11">
    <location>
        <begin position="449"/>
        <end position="471"/>
    </location>
</feature>
<feature type="transmembrane region" description="Helical" evidence="11">
    <location>
        <begin position="256"/>
        <end position="275"/>
    </location>
</feature>
<dbReference type="GO" id="GO:0015386">
    <property type="term" value="F:potassium:proton antiporter activity"/>
    <property type="evidence" value="ECO:0007669"/>
    <property type="project" value="TreeGrafter"/>
</dbReference>
<dbReference type="InterPro" id="IPR004709">
    <property type="entry name" value="NaH_exchanger"/>
</dbReference>
<feature type="transmembrane region" description="Helical" evidence="11">
    <location>
        <begin position="191"/>
        <end position="213"/>
    </location>
</feature>
<evidence type="ECO:0000256" key="4">
    <source>
        <dbReference type="ARBA" id="ARBA00022989"/>
    </source>
</evidence>
<keyword evidence="7 11" id="KW-0472">Membrane</keyword>
<keyword evidence="15" id="KW-1185">Reference proteome</keyword>
<dbReference type="PANTHER" id="PTHR10110">
    <property type="entry name" value="SODIUM/HYDROGEN EXCHANGER"/>
    <property type="match status" value="1"/>
</dbReference>
<comment type="caution">
    <text evidence="14">The sequence shown here is derived from an EMBL/GenBank/DDBJ whole genome shotgun (WGS) entry which is preliminary data.</text>
</comment>
<feature type="transmembrane region" description="Helical" evidence="11">
    <location>
        <begin position="351"/>
        <end position="370"/>
    </location>
</feature>
<evidence type="ECO:0000256" key="1">
    <source>
        <dbReference type="ARBA" id="ARBA00004141"/>
    </source>
</evidence>